<reference evidence="2 3" key="1">
    <citation type="submission" date="2016-02" db="EMBL/GenBank/DDBJ databases">
        <authorList>
            <person name="Wen L."/>
            <person name="He K."/>
            <person name="Yang H."/>
        </authorList>
    </citation>
    <scope>NUCLEOTIDE SEQUENCE [LARGE SCALE GENOMIC DNA]</scope>
    <source>
        <strain evidence="2 3">DSM 22607</strain>
    </source>
</reference>
<name>A0A136Q8G2_9FIRM</name>
<gene>
    <name evidence="2" type="ORF">HMPREF3293_00170</name>
</gene>
<evidence type="ECO:0000256" key="1">
    <source>
        <dbReference type="SAM" id="MobiDB-lite"/>
    </source>
</evidence>
<organism evidence="2 3">
    <name type="scientific">Christensenella minuta</name>
    <dbReference type="NCBI Taxonomy" id="626937"/>
    <lineage>
        <taxon>Bacteria</taxon>
        <taxon>Bacillati</taxon>
        <taxon>Bacillota</taxon>
        <taxon>Clostridia</taxon>
        <taxon>Christensenellales</taxon>
        <taxon>Christensenellaceae</taxon>
        <taxon>Christensenella</taxon>
    </lineage>
</organism>
<dbReference type="Proteomes" id="UP000070366">
    <property type="component" value="Unassembled WGS sequence"/>
</dbReference>
<evidence type="ECO:0000313" key="2">
    <source>
        <dbReference type="EMBL" id="KXK66958.1"/>
    </source>
</evidence>
<feature type="compositionally biased region" description="Polar residues" evidence="1">
    <location>
        <begin position="107"/>
        <end position="127"/>
    </location>
</feature>
<dbReference type="AlphaFoldDB" id="A0A136Q8G2"/>
<feature type="region of interest" description="Disordered" evidence="1">
    <location>
        <begin position="101"/>
        <end position="140"/>
    </location>
</feature>
<comment type="caution">
    <text evidence="2">The sequence shown here is derived from an EMBL/GenBank/DDBJ whole genome shotgun (WGS) entry which is preliminary data.</text>
</comment>
<dbReference type="STRING" id="626937.HMPREF3293_00170"/>
<accession>A0A136Q8G2</accession>
<evidence type="ECO:0000313" key="3">
    <source>
        <dbReference type="Proteomes" id="UP000070366"/>
    </source>
</evidence>
<evidence type="ECO:0008006" key="4">
    <source>
        <dbReference type="Google" id="ProtNLM"/>
    </source>
</evidence>
<proteinExistence type="predicted"/>
<dbReference type="EMBL" id="LSZW01000015">
    <property type="protein sequence ID" value="KXK66958.1"/>
    <property type="molecule type" value="Genomic_DNA"/>
</dbReference>
<protein>
    <recommendedName>
        <fullName evidence="4">DNA replication protein DnaD</fullName>
    </recommendedName>
</protein>
<sequence length="140" mass="16147">MLDKAIWRESTAEQKVILVTLLMMANHAENEWEWGGEKFKAKPGQFVTSEASIVEKCGNGVKRQSVRTALKKFEKYEFLTREATKRNSLITIINWEKYQGSKRKTNQRANQELTKSQPTANQELTTNKNEKNDKNIKRGG</sequence>
<feature type="non-terminal residue" evidence="2">
    <location>
        <position position="140"/>
    </location>
</feature>
<keyword evidence="3" id="KW-1185">Reference proteome</keyword>
<feature type="compositionally biased region" description="Basic and acidic residues" evidence="1">
    <location>
        <begin position="128"/>
        <end position="140"/>
    </location>
</feature>